<evidence type="ECO:0000256" key="3">
    <source>
        <dbReference type="ARBA" id="ARBA00023125"/>
    </source>
</evidence>
<dbReference type="CDD" id="cd13831">
    <property type="entry name" value="HU"/>
    <property type="match status" value="1"/>
</dbReference>
<dbReference type="GO" id="GO:0003677">
    <property type="term" value="F:DNA binding"/>
    <property type="evidence" value="ECO:0007669"/>
    <property type="project" value="UniProtKB-KW"/>
</dbReference>
<dbReference type="Proteomes" id="UP000290657">
    <property type="component" value="Unassembled WGS sequence"/>
</dbReference>
<dbReference type="GO" id="GO:0030261">
    <property type="term" value="P:chromosome condensation"/>
    <property type="evidence" value="ECO:0007669"/>
    <property type="project" value="UniProtKB-KW"/>
</dbReference>
<dbReference type="InterPro" id="IPR000119">
    <property type="entry name" value="Hist_DNA-bd"/>
</dbReference>
<name>A0A4Q0XS68_9BACT</name>
<dbReference type="SUPFAM" id="SSF47729">
    <property type="entry name" value="IHF-like DNA-binding proteins"/>
    <property type="match status" value="1"/>
</dbReference>
<evidence type="ECO:0000256" key="1">
    <source>
        <dbReference type="ARBA" id="ARBA00010529"/>
    </source>
</evidence>
<dbReference type="InterPro" id="IPR010992">
    <property type="entry name" value="IHF-like_DNA-bd_dom_sf"/>
</dbReference>
<protein>
    <submittedName>
        <fullName evidence="5">DNA-binding protein</fullName>
    </submittedName>
</protein>
<dbReference type="SMART" id="SM00411">
    <property type="entry name" value="BHL"/>
    <property type="match status" value="1"/>
</dbReference>
<dbReference type="PANTHER" id="PTHR33175:SF3">
    <property type="entry name" value="DNA-BINDING PROTEIN HU-BETA"/>
    <property type="match status" value="1"/>
</dbReference>
<gene>
    <name evidence="5" type="ORF">CRV04_03725</name>
</gene>
<evidence type="ECO:0000256" key="4">
    <source>
        <dbReference type="RuleBase" id="RU003939"/>
    </source>
</evidence>
<dbReference type="Pfam" id="PF00216">
    <property type="entry name" value="Bac_DNA_binding"/>
    <property type="match status" value="1"/>
</dbReference>
<reference evidence="5 6" key="1">
    <citation type="submission" date="2017-10" db="EMBL/GenBank/DDBJ databases">
        <title>Genomics of the genus Arcobacter.</title>
        <authorList>
            <person name="Perez-Cataluna A."/>
            <person name="Figueras M.J."/>
        </authorList>
    </citation>
    <scope>NUCLEOTIDE SEQUENCE [LARGE SCALE GENOMIC DNA]</scope>
    <source>
        <strain evidence="5 6">CECT 8987</strain>
    </source>
</reference>
<comment type="similarity">
    <text evidence="1 4">Belongs to the bacterial histone-like protein family.</text>
</comment>
<dbReference type="EMBL" id="PDKN01000002">
    <property type="protein sequence ID" value="RXJ60122.1"/>
    <property type="molecule type" value="Genomic_DNA"/>
</dbReference>
<comment type="caution">
    <text evidence="5">The sequence shown here is derived from an EMBL/GenBank/DDBJ whole genome shotgun (WGS) entry which is preliminary data.</text>
</comment>
<proteinExistence type="inferred from homology"/>
<dbReference type="GO" id="GO:0030527">
    <property type="term" value="F:structural constituent of chromatin"/>
    <property type="evidence" value="ECO:0007669"/>
    <property type="project" value="InterPro"/>
</dbReference>
<evidence type="ECO:0000256" key="2">
    <source>
        <dbReference type="ARBA" id="ARBA00023067"/>
    </source>
</evidence>
<dbReference type="AlphaFoldDB" id="A0A4Q0XS68"/>
<dbReference type="OrthoDB" id="9799835at2"/>
<dbReference type="PANTHER" id="PTHR33175">
    <property type="entry name" value="DNA-BINDING PROTEIN HU"/>
    <property type="match status" value="1"/>
</dbReference>
<dbReference type="GO" id="GO:0005829">
    <property type="term" value="C:cytosol"/>
    <property type="evidence" value="ECO:0007669"/>
    <property type="project" value="TreeGrafter"/>
</dbReference>
<dbReference type="RefSeq" id="WP_128995471.1">
    <property type="nucleotide sequence ID" value="NZ_PDKN01000002.1"/>
</dbReference>
<keyword evidence="2" id="KW-0226">DNA condensation</keyword>
<sequence length="91" mass="9317">MNKAEFIDAVAAKAGLSKKDAKGAVDAALETITESLVKGDSVSFIGFGTFSTAKRAARTAKVPGTDRTVEVAATTVAKFKVGKALKDAVAK</sequence>
<evidence type="ECO:0000313" key="6">
    <source>
        <dbReference type="Proteomes" id="UP000290657"/>
    </source>
</evidence>
<accession>A0A4Q0XS68</accession>
<evidence type="ECO:0000313" key="5">
    <source>
        <dbReference type="EMBL" id="RXJ60122.1"/>
    </source>
</evidence>
<dbReference type="PRINTS" id="PR01727">
    <property type="entry name" value="DNABINDINGHU"/>
</dbReference>
<keyword evidence="3 5" id="KW-0238">DNA-binding</keyword>
<dbReference type="Gene3D" id="4.10.520.10">
    <property type="entry name" value="IHF-like DNA-binding proteins"/>
    <property type="match status" value="1"/>
</dbReference>
<organism evidence="5 6">
    <name type="scientific">Candidatus Marinarcus aquaticus</name>
    <dbReference type="NCBI Taxonomy" id="2044504"/>
    <lineage>
        <taxon>Bacteria</taxon>
        <taxon>Pseudomonadati</taxon>
        <taxon>Campylobacterota</taxon>
        <taxon>Epsilonproteobacteria</taxon>
        <taxon>Campylobacterales</taxon>
        <taxon>Arcobacteraceae</taxon>
        <taxon>Candidatus Marinarcus</taxon>
    </lineage>
</organism>
<keyword evidence="6" id="KW-1185">Reference proteome</keyword>